<dbReference type="RefSeq" id="WP_076401163.1">
    <property type="nucleotide sequence ID" value="NZ_FTOA01000005.1"/>
</dbReference>
<dbReference type="PANTHER" id="PTHR43464">
    <property type="entry name" value="METHYLTRANSFERASE"/>
    <property type="match status" value="1"/>
</dbReference>
<dbReference type="Proteomes" id="UP000185678">
    <property type="component" value="Unassembled WGS sequence"/>
</dbReference>
<organism evidence="5 6">
    <name type="scientific">Insolitispirillum peregrinum</name>
    <dbReference type="NCBI Taxonomy" id="80876"/>
    <lineage>
        <taxon>Bacteria</taxon>
        <taxon>Pseudomonadati</taxon>
        <taxon>Pseudomonadota</taxon>
        <taxon>Alphaproteobacteria</taxon>
        <taxon>Rhodospirillales</taxon>
        <taxon>Novispirillaceae</taxon>
        <taxon>Insolitispirillum</taxon>
    </lineage>
</organism>
<dbReference type="STRING" id="80876.SAMN05421779_105253"/>
<keyword evidence="6" id="KW-1185">Reference proteome</keyword>
<dbReference type="OrthoDB" id="9787738at2"/>
<keyword evidence="1 5" id="KW-0489">Methyltransferase</keyword>
<proteinExistence type="predicted"/>
<evidence type="ECO:0000256" key="3">
    <source>
        <dbReference type="ARBA" id="ARBA00022691"/>
    </source>
</evidence>
<dbReference type="GO" id="GO:0032259">
    <property type="term" value="P:methylation"/>
    <property type="evidence" value="ECO:0007669"/>
    <property type="project" value="UniProtKB-KW"/>
</dbReference>
<dbReference type="InterPro" id="IPR013216">
    <property type="entry name" value="Methyltransf_11"/>
</dbReference>
<dbReference type="EMBL" id="FTOA01000005">
    <property type="protein sequence ID" value="SIS99845.1"/>
    <property type="molecule type" value="Genomic_DNA"/>
</dbReference>
<evidence type="ECO:0000313" key="5">
    <source>
        <dbReference type="EMBL" id="SIS99845.1"/>
    </source>
</evidence>
<dbReference type="SUPFAM" id="SSF53335">
    <property type="entry name" value="S-adenosyl-L-methionine-dependent methyltransferases"/>
    <property type="match status" value="1"/>
</dbReference>
<evidence type="ECO:0000259" key="4">
    <source>
        <dbReference type="Pfam" id="PF08241"/>
    </source>
</evidence>
<dbReference type="InterPro" id="IPR029063">
    <property type="entry name" value="SAM-dependent_MTases_sf"/>
</dbReference>
<dbReference type="Pfam" id="PF08241">
    <property type="entry name" value="Methyltransf_11"/>
    <property type="match status" value="1"/>
</dbReference>
<reference evidence="5 6" key="1">
    <citation type="submission" date="2017-01" db="EMBL/GenBank/DDBJ databases">
        <authorList>
            <person name="Mah S.A."/>
            <person name="Swanson W.J."/>
            <person name="Moy G.W."/>
            <person name="Vacquier V.D."/>
        </authorList>
    </citation>
    <scope>NUCLEOTIDE SEQUENCE [LARGE SCALE GENOMIC DNA]</scope>
    <source>
        <strain evidence="5 6">DSM 11589</strain>
    </source>
</reference>
<feature type="domain" description="Methyltransferase type 11" evidence="4">
    <location>
        <begin position="53"/>
        <end position="148"/>
    </location>
</feature>
<gene>
    <name evidence="5" type="ORF">SAMN05421779_105253</name>
</gene>
<evidence type="ECO:0000313" key="6">
    <source>
        <dbReference type="Proteomes" id="UP000185678"/>
    </source>
</evidence>
<protein>
    <submittedName>
        <fullName evidence="5">Methyltransferase domain-containing protein</fullName>
    </submittedName>
</protein>
<accession>A0A1N7NN62</accession>
<dbReference type="GO" id="GO:0008757">
    <property type="term" value="F:S-adenosylmethionine-dependent methyltransferase activity"/>
    <property type="evidence" value="ECO:0007669"/>
    <property type="project" value="InterPro"/>
</dbReference>
<dbReference type="Gene3D" id="3.40.50.150">
    <property type="entry name" value="Vaccinia Virus protein VP39"/>
    <property type="match status" value="1"/>
</dbReference>
<dbReference type="CDD" id="cd02440">
    <property type="entry name" value="AdoMet_MTases"/>
    <property type="match status" value="1"/>
</dbReference>
<evidence type="ECO:0000256" key="2">
    <source>
        <dbReference type="ARBA" id="ARBA00022679"/>
    </source>
</evidence>
<dbReference type="AlphaFoldDB" id="A0A1N7NN62"/>
<name>A0A1N7NN62_9PROT</name>
<evidence type="ECO:0000256" key="1">
    <source>
        <dbReference type="ARBA" id="ARBA00022603"/>
    </source>
</evidence>
<keyword evidence="3" id="KW-0949">S-adenosyl-L-methionine</keyword>
<sequence length="259" mass="28532">MQTPTQTAHNAVVDRHFGPRAHDYLTSAVHAHGEDLRLLAEIAQTLPPQATVLDAGCGGGHVTYCLAPLVGRVVACDLSAQMLAVVEQEVKRRGFDTLVTKCLPVEGLTCPDASFDLVASRYSAHHWRDLLPGLRSLRRVAKPGAMAFFSDVVAPEDRLCDTWLQSLELLRDPSHVRNASVSAWQQVLQQAGFRVERVIPGRLRLEFTSWVERMATPETHRQAIRALQQCASADVRQHFAFEADGTFTLDTAVFVATAV</sequence>
<dbReference type="PANTHER" id="PTHR43464:SF19">
    <property type="entry name" value="UBIQUINONE BIOSYNTHESIS O-METHYLTRANSFERASE, MITOCHONDRIAL"/>
    <property type="match status" value="1"/>
</dbReference>
<keyword evidence="2 5" id="KW-0808">Transferase</keyword>